<proteinExistence type="predicted"/>
<gene>
    <name evidence="1" type="ORF">CPAR01_15121</name>
</gene>
<accession>A0ABQ9RZH4</accession>
<sequence>MPRHQRGASTSRTLRVCTVQHIVGVLSLAHAVVSPLKGPKVQVSVVPVRYCTKVCRHKLNHGHYGPQVSDSSASNFPIRKHDAGAFPILKVESEISYPYSVPCVFRSRSPCPVVCQVLRSAAQDPALDVVGSLKAKKIRLRQVPVYCVCDTLTAGCSCEYPFTVRIP</sequence>
<evidence type="ECO:0000313" key="2">
    <source>
        <dbReference type="Proteomes" id="UP001241169"/>
    </source>
</evidence>
<organism evidence="1 2">
    <name type="scientific">Colletotrichum paranaense</name>
    <dbReference type="NCBI Taxonomy" id="1914294"/>
    <lineage>
        <taxon>Eukaryota</taxon>
        <taxon>Fungi</taxon>
        <taxon>Dikarya</taxon>
        <taxon>Ascomycota</taxon>
        <taxon>Pezizomycotina</taxon>
        <taxon>Sordariomycetes</taxon>
        <taxon>Hypocreomycetidae</taxon>
        <taxon>Glomerellales</taxon>
        <taxon>Glomerellaceae</taxon>
        <taxon>Colletotrichum</taxon>
        <taxon>Colletotrichum acutatum species complex</taxon>
    </lineage>
</organism>
<dbReference type="RefSeq" id="XP_060341803.1">
    <property type="nucleotide sequence ID" value="XM_060499371.1"/>
</dbReference>
<dbReference type="GeneID" id="85383270"/>
<dbReference type="Proteomes" id="UP001241169">
    <property type="component" value="Unassembled WGS sequence"/>
</dbReference>
<name>A0ABQ9RZH4_9PEZI</name>
<comment type="caution">
    <text evidence="1">The sequence shown here is derived from an EMBL/GenBank/DDBJ whole genome shotgun (WGS) entry which is preliminary data.</text>
</comment>
<keyword evidence="2" id="KW-1185">Reference proteome</keyword>
<evidence type="ECO:0000313" key="1">
    <source>
        <dbReference type="EMBL" id="KAK1520070.1"/>
    </source>
</evidence>
<reference evidence="1 2" key="1">
    <citation type="submission" date="2016-10" db="EMBL/GenBank/DDBJ databases">
        <title>The genome sequence of Colletotrichum fioriniae PJ7.</title>
        <authorList>
            <person name="Baroncelli R."/>
        </authorList>
    </citation>
    <scope>NUCLEOTIDE SEQUENCE [LARGE SCALE GENOMIC DNA]</scope>
    <source>
        <strain evidence="1 2">IMI 384185</strain>
    </source>
</reference>
<dbReference type="EMBL" id="MOPA01000018">
    <property type="protein sequence ID" value="KAK1520070.1"/>
    <property type="molecule type" value="Genomic_DNA"/>
</dbReference>
<protein>
    <submittedName>
        <fullName evidence="1">Uncharacterized protein</fullName>
    </submittedName>
</protein>